<evidence type="ECO:0000256" key="6">
    <source>
        <dbReference type="SAM" id="Phobius"/>
    </source>
</evidence>
<evidence type="ECO:0000256" key="5">
    <source>
        <dbReference type="ARBA" id="ARBA00023136"/>
    </source>
</evidence>
<dbReference type="AlphaFoldDB" id="A0A1G6HZW5"/>
<feature type="transmembrane region" description="Helical" evidence="6">
    <location>
        <begin position="61"/>
        <end position="84"/>
    </location>
</feature>
<protein>
    <submittedName>
        <fullName evidence="8">Uncharacterized membrane protein</fullName>
    </submittedName>
</protein>
<dbReference type="Proteomes" id="UP000199411">
    <property type="component" value="Unassembled WGS sequence"/>
</dbReference>
<dbReference type="InterPro" id="IPR050638">
    <property type="entry name" value="AA-Vitamin_Transporters"/>
</dbReference>
<dbReference type="Pfam" id="PF00892">
    <property type="entry name" value="EamA"/>
    <property type="match status" value="2"/>
</dbReference>
<feature type="transmembrane region" description="Helical" evidence="6">
    <location>
        <begin position="5"/>
        <end position="24"/>
    </location>
</feature>
<evidence type="ECO:0000256" key="3">
    <source>
        <dbReference type="ARBA" id="ARBA00022692"/>
    </source>
</evidence>
<dbReference type="PANTHER" id="PTHR32322">
    <property type="entry name" value="INNER MEMBRANE TRANSPORTER"/>
    <property type="match status" value="1"/>
</dbReference>
<organism evidence="8 9">
    <name type="scientific">Desulfurella multipotens</name>
    <dbReference type="NCBI Taxonomy" id="79269"/>
    <lineage>
        <taxon>Bacteria</taxon>
        <taxon>Pseudomonadati</taxon>
        <taxon>Campylobacterota</taxon>
        <taxon>Desulfurellia</taxon>
        <taxon>Desulfurellales</taxon>
        <taxon>Desulfurellaceae</taxon>
        <taxon>Desulfurella</taxon>
    </lineage>
</organism>
<feature type="domain" description="EamA" evidence="7">
    <location>
        <begin position="3"/>
        <end position="132"/>
    </location>
</feature>
<dbReference type="InterPro" id="IPR037185">
    <property type="entry name" value="EmrE-like"/>
</dbReference>
<reference evidence="9" key="1">
    <citation type="submission" date="2016-10" db="EMBL/GenBank/DDBJ databases">
        <authorList>
            <person name="Varghese N."/>
            <person name="Submissions S."/>
        </authorList>
    </citation>
    <scope>NUCLEOTIDE SEQUENCE [LARGE SCALE GENOMIC DNA]</scope>
    <source>
        <strain evidence="9">DSM 8415</strain>
    </source>
</reference>
<feature type="transmembrane region" description="Helical" evidence="6">
    <location>
        <begin position="90"/>
        <end position="109"/>
    </location>
</feature>
<evidence type="ECO:0000256" key="2">
    <source>
        <dbReference type="ARBA" id="ARBA00022475"/>
    </source>
</evidence>
<evidence type="ECO:0000259" key="7">
    <source>
        <dbReference type="Pfam" id="PF00892"/>
    </source>
</evidence>
<keyword evidence="3 6" id="KW-0812">Transmembrane</keyword>
<dbReference type="PANTHER" id="PTHR32322:SF18">
    <property type="entry name" value="S-ADENOSYLMETHIONINE_S-ADENOSYLHOMOCYSTEINE TRANSPORTER"/>
    <property type="match status" value="1"/>
</dbReference>
<accession>A0A1G6HZW5</accession>
<comment type="subcellular location">
    <subcellularLocation>
        <location evidence="1">Cell membrane</location>
        <topology evidence="1">Multi-pass membrane protein</topology>
    </subcellularLocation>
</comment>
<feature type="transmembrane region" description="Helical" evidence="6">
    <location>
        <begin position="30"/>
        <end position="49"/>
    </location>
</feature>
<evidence type="ECO:0000313" key="8">
    <source>
        <dbReference type="EMBL" id="SDB99837.1"/>
    </source>
</evidence>
<feature type="domain" description="EamA" evidence="7">
    <location>
        <begin position="143"/>
        <end position="279"/>
    </location>
</feature>
<keyword evidence="5 6" id="KW-0472">Membrane</keyword>
<keyword evidence="2" id="KW-1003">Cell membrane</keyword>
<gene>
    <name evidence="8" type="ORF">SAMN05660835_00177</name>
</gene>
<dbReference type="GO" id="GO:0005886">
    <property type="term" value="C:plasma membrane"/>
    <property type="evidence" value="ECO:0007669"/>
    <property type="project" value="UniProtKB-SubCell"/>
</dbReference>
<keyword evidence="9" id="KW-1185">Reference proteome</keyword>
<feature type="transmembrane region" description="Helical" evidence="6">
    <location>
        <begin position="262"/>
        <end position="280"/>
    </location>
</feature>
<feature type="transmembrane region" description="Helical" evidence="6">
    <location>
        <begin position="236"/>
        <end position="256"/>
    </location>
</feature>
<dbReference type="SUPFAM" id="SSF103481">
    <property type="entry name" value="Multidrug resistance efflux transporter EmrE"/>
    <property type="match status" value="2"/>
</dbReference>
<evidence type="ECO:0000256" key="1">
    <source>
        <dbReference type="ARBA" id="ARBA00004651"/>
    </source>
</evidence>
<keyword evidence="4 6" id="KW-1133">Transmembrane helix</keyword>
<name>A0A1G6HZW5_9BACT</name>
<feature type="transmembrane region" description="Helical" evidence="6">
    <location>
        <begin position="145"/>
        <end position="165"/>
    </location>
</feature>
<dbReference type="InterPro" id="IPR000620">
    <property type="entry name" value="EamA_dom"/>
</dbReference>
<dbReference type="RefSeq" id="WP_092127497.1">
    <property type="nucleotide sequence ID" value="NZ_FMYU01000001.1"/>
</dbReference>
<evidence type="ECO:0000256" key="4">
    <source>
        <dbReference type="ARBA" id="ARBA00022989"/>
    </source>
</evidence>
<feature type="transmembrane region" description="Helical" evidence="6">
    <location>
        <begin position="177"/>
        <end position="194"/>
    </location>
</feature>
<dbReference type="OrthoDB" id="5430053at2"/>
<sequence length="291" mass="32714">MVYLYFAFLVIIWSYSWVVAKLALEFTNPIEFSLLRTVIGTIVIFLFIVSVKKLQKLKEPFLVALLGLTQTTGFFIFANLSLVWGGAGKVSMLIYTMPFWSIILAGIILKETISQAQKIAIAGSFIGLTFIIEPWKLQSNFLSDFFAILSAISWAASITIAKIILNKQKMNILSLNAYQMLFGFIGILLCWFLIPQQKETVFSSYLIFAVLYAGIVATALGWFLWLYILQKMRVNTASLSSLAVPILTILESWIQLGEKPNIFELIGVLLISLSLFIIYLDTTSKIKKVTA</sequence>
<proteinExistence type="predicted"/>
<evidence type="ECO:0000313" key="9">
    <source>
        <dbReference type="Proteomes" id="UP000199411"/>
    </source>
</evidence>
<feature type="transmembrane region" description="Helical" evidence="6">
    <location>
        <begin position="116"/>
        <end position="133"/>
    </location>
</feature>
<dbReference type="EMBL" id="FMYU01000001">
    <property type="protein sequence ID" value="SDB99837.1"/>
    <property type="molecule type" value="Genomic_DNA"/>
</dbReference>
<feature type="transmembrane region" description="Helical" evidence="6">
    <location>
        <begin position="206"/>
        <end position="229"/>
    </location>
</feature>